<dbReference type="Proteomes" id="UP001062846">
    <property type="component" value="Chromosome 1"/>
</dbReference>
<reference evidence="1" key="1">
    <citation type="submission" date="2022-02" db="EMBL/GenBank/DDBJ databases">
        <title>Plant Genome Project.</title>
        <authorList>
            <person name="Zhang R.-G."/>
        </authorList>
    </citation>
    <scope>NUCLEOTIDE SEQUENCE</scope>
    <source>
        <strain evidence="1">AT1</strain>
    </source>
</reference>
<name>A0ACC0PZP9_RHOML</name>
<accession>A0ACC0PZP9</accession>
<dbReference type="EMBL" id="CM046388">
    <property type="protein sequence ID" value="KAI8570960.1"/>
    <property type="molecule type" value="Genomic_DNA"/>
</dbReference>
<organism evidence="1 2">
    <name type="scientific">Rhododendron molle</name>
    <name type="common">Chinese azalea</name>
    <name type="synonym">Azalea mollis</name>
    <dbReference type="NCBI Taxonomy" id="49168"/>
    <lineage>
        <taxon>Eukaryota</taxon>
        <taxon>Viridiplantae</taxon>
        <taxon>Streptophyta</taxon>
        <taxon>Embryophyta</taxon>
        <taxon>Tracheophyta</taxon>
        <taxon>Spermatophyta</taxon>
        <taxon>Magnoliopsida</taxon>
        <taxon>eudicotyledons</taxon>
        <taxon>Gunneridae</taxon>
        <taxon>Pentapetalae</taxon>
        <taxon>asterids</taxon>
        <taxon>Ericales</taxon>
        <taxon>Ericaceae</taxon>
        <taxon>Ericoideae</taxon>
        <taxon>Rhodoreae</taxon>
        <taxon>Rhododendron</taxon>
    </lineage>
</organism>
<proteinExistence type="predicted"/>
<evidence type="ECO:0000313" key="2">
    <source>
        <dbReference type="Proteomes" id="UP001062846"/>
    </source>
</evidence>
<evidence type="ECO:0000313" key="1">
    <source>
        <dbReference type="EMBL" id="KAI8570960.1"/>
    </source>
</evidence>
<sequence length="301" mass="33901">MLVYTFVVDRSQTIIQVTLLIFIGKLVKTVLMKYLLCILPVAKRSSVFDDPTMEIQELTAVIKQDITALNSAVVDLQFVCNSQNESANISTDTTTHSATVVDNLKNRLMSATKEFKEVLTMRTENLKVHENRRQLFSATSSKDATNPFVRQRPLASRSAASTSASPPPWANESASQSQLFPRKQADGESQPLLQQQQNQQQQQMVPLQDSYMQSRAEALHNVESTIHELSNIFTQLATMVSQQGELAIRIDENMDDTLANVEGAQGQLVRYLNSISSNRWLMIKIFFVLMAFLMIFLFFVA</sequence>
<gene>
    <name evidence="1" type="ORF">RHMOL_Rhmol01G0080000</name>
</gene>
<comment type="caution">
    <text evidence="1">The sequence shown here is derived from an EMBL/GenBank/DDBJ whole genome shotgun (WGS) entry which is preliminary data.</text>
</comment>
<protein>
    <submittedName>
        <fullName evidence="1">Uncharacterized protein</fullName>
    </submittedName>
</protein>
<keyword evidence="2" id="KW-1185">Reference proteome</keyword>